<dbReference type="GO" id="GO:0016491">
    <property type="term" value="F:oxidoreductase activity"/>
    <property type="evidence" value="ECO:0007669"/>
    <property type="project" value="UniProtKB-KW"/>
</dbReference>
<dbReference type="InterPro" id="IPR000683">
    <property type="entry name" value="Gfo/Idh/MocA-like_OxRdtase_N"/>
</dbReference>
<dbReference type="SUPFAM" id="SSF55347">
    <property type="entry name" value="Glyceraldehyde-3-phosphate dehydrogenase-like, C-terminal domain"/>
    <property type="match status" value="1"/>
</dbReference>
<dbReference type="RefSeq" id="WP_094254976.1">
    <property type="nucleotide sequence ID" value="NZ_NNCE01000009.1"/>
</dbReference>
<evidence type="ECO:0000259" key="3">
    <source>
        <dbReference type="Pfam" id="PF01408"/>
    </source>
</evidence>
<evidence type="ECO:0000256" key="1">
    <source>
        <dbReference type="ARBA" id="ARBA00010928"/>
    </source>
</evidence>
<reference evidence="5 6" key="1">
    <citation type="submission" date="2019-03" db="EMBL/GenBank/DDBJ databases">
        <title>Genomic Encyclopedia of Archaeal and Bacterial Type Strains, Phase II (KMG-II): from individual species to whole genera.</title>
        <authorList>
            <person name="Goeker M."/>
        </authorList>
    </citation>
    <scope>NUCLEOTIDE SEQUENCE [LARGE SCALE GENOMIC DNA]</scope>
    <source>
        <strain evidence="5 6">ATCC 700618</strain>
    </source>
</reference>
<feature type="domain" description="Gfo/Idh/MocA-like oxidoreductase N-terminal" evidence="3">
    <location>
        <begin position="4"/>
        <end position="120"/>
    </location>
</feature>
<evidence type="ECO:0000256" key="2">
    <source>
        <dbReference type="ARBA" id="ARBA00023002"/>
    </source>
</evidence>
<dbReference type="AlphaFoldDB" id="A0A4R6IB09"/>
<evidence type="ECO:0000313" key="6">
    <source>
        <dbReference type="Proteomes" id="UP000295518"/>
    </source>
</evidence>
<keyword evidence="6" id="KW-1185">Reference proteome</keyword>
<dbReference type="Pfam" id="PF22725">
    <property type="entry name" value="GFO_IDH_MocA_C3"/>
    <property type="match status" value="1"/>
</dbReference>
<evidence type="ECO:0000259" key="4">
    <source>
        <dbReference type="Pfam" id="PF22725"/>
    </source>
</evidence>
<comment type="similarity">
    <text evidence="1">Belongs to the Gfo/Idh/MocA family.</text>
</comment>
<feature type="domain" description="GFO/IDH/MocA-like oxidoreductase" evidence="4">
    <location>
        <begin position="132"/>
        <end position="255"/>
    </location>
</feature>
<dbReference type="PANTHER" id="PTHR42840:SF3">
    <property type="entry name" value="BINDING ROSSMANN FOLD OXIDOREDUCTASE, PUTATIVE (AFU_ORTHOLOGUE AFUA_2G10240)-RELATED"/>
    <property type="match status" value="1"/>
</dbReference>
<dbReference type="Proteomes" id="UP000295518">
    <property type="component" value="Unassembled WGS sequence"/>
</dbReference>
<dbReference type="InterPro" id="IPR036291">
    <property type="entry name" value="NAD(P)-bd_dom_sf"/>
</dbReference>
<proteinExistence type="inferred from homology"/>
<dbReference type="Gene3D" id="3.40.50.720">
    <property type="entry name" value="NAD(P)-binding Rossmann-like Domain"/>
    <property type="match status" value="1"/>
</dbReference>
<dbReference type="PANTHER" id="PTHR42840">
    <property type="entry name" value="NAD(P)-BINDING ROSSMANN-FOLD SUPERFAMILY PROTEIN-RELATED"/>
    <property type="match status" value="1"/>
</dbReference>
<dbReference type="OrthoDB" id="9783105at2"/>
<dbReference type="EMBL" id="SNWN01000017">
    <property type="protein sequence ID" value="TDO18964.1"/>
    <property type="molecule type" value="Genomic_DNA"/>
</dbReference>
<organism evidence="5 6">
    <name type="scientific">Mycoplasma testudineum</name>
    <dbReference type="NCBI Taxonomy" id="244584"/>
    <lineage>
        <taxon>Bacteria</taxon>
        <taxon>Bacillati</taxon>
        <taxon>Mycoplasmatota</taxon>
        <taxon>Mollicutes</taxon>
        <taxon>Mycoplasmataceae</taxon>
        <taxon>Mycoplasma</taxon>
    </lineage>
</organism>
<accession>A0A4R6IB09</accession>
<comment type="caution">
    <text evidence="5">The sequence shown here is derived from an EMBL/GenBank/DDBJ whole genome shotgun (WGS) entry which is preliminary data.</text>
</comment>
<sequence length="345" mass="39009">MANLKIGVVGLGRMGFRHAKNINTKIANAQLYSICSNDKDLAAKAKELNVTKYFSDYDLMIQDPELDAIVIASPSKFHPEQIIKALKAGKHVLTEKPLDSSVDKIENLFNEINKYKNLVFQIGFMRRVDKQFANAKNIINQGTIGKPILVKSFSQDAEQDIDQVIKFGPSSGGQFIDVSVHDIDLMIWYLDSYPKRVWAIGQAYKYDEFKKWNDGDVVSAMVEFNNGAMGILTASRLGSAGYQASAEIIGTDGHILVDKLDIEHNVVTMNKDGVNQKLYRDFLSRFNDAYVNELDNFVKSINDKNYDRSQLEQAIAGMYAVNEIQQSFYDKEMKIVNYPKFLKVK</sequence>
<dbReference type="Gene3D" id="3.30.360.10">
    <property type="entry name" value="Dihydrodipicolinate Reductase, domain 2"/>
    <property type="match status" value="1"/>
</dbReference>
<protein>
    <submittedName>
        <fullName evidence="5">Myo-inositol 2-dehydrogenase/D-chiro-inositol 1-dehydrogenase</fullName>
    </submittedName>
</protein>
<evidence type="ECO:0000313" key="5">
    <source>
        <dbReference type="EMBL" id="TDO18964.1"/>
    </source>
</evidence>
<gene>
    <name evidence="5" type="ORF">EI74_0845</name>
</gene>
<dbReference type="Pfam" id="PF01408">
    <property type="entry name" value="GFO_IDH_MocA"/>
    <property type="match status" value="1"/>
</dbReference>
<dbReference type="SUPFAM" id="SSF51735">
    <property type="entry name" value="NAD(P)-binding Rossmann-fold domains"/>
    <property type="match status" value="1"/>
</dbReference>
<dbReference type="InterPro" id="IPR055170">
    <property type="entry name" value="GFO_IDH_MocA-like_dom"/>
</dbReference>
<dbReference type="GO" id="GO:0000166">
    <property type="term" value="F:nucleotide binding"/>
    <property type="evidence" value="ECO:0007669"/>
    <property type="project" value="InterPro"/>
</dbReference>
<keyword evidence="2" id="KW-0560">Oxidoreductase</keyword>
<name>A0A4R6IB09_9MOLU</name>